<dbReference type="PROSITE" id="PS51257">
    <property type="entry name" value="PROKAR_LIPOPROTEIN"/>
    <property type="match status" value="1"/>
</dbReference>
<gene>
    <name evidence="2" type="ORF">DWX20_07945</name>
</gene>
<proteinExistence type="predicted"/>
<dbReference type="Proteomes" id="UP000284731">
    <property type="component" value="Unassembled WGS sequence"/>
</dbReference>
<feature type="signal peptide" evidence="1">
    <location>
        <begin position="1"/>
        <end position="24"/>
    </location>
</feature>
<keyword evidence="1" id="KW-0732">Signal</keyword>
<evidence type="ECO:0008006" key="4">
    <source>
        <dbReference type="Google" id="ProtNLM"/>
    </source>
</evidence>
<organism evidence="2 3">
    <name type="scientific">Solobacterium moorei</name>
    <dbReference type="NCBI Taxonomy" id="102148"/>
    <lineage>
        <taxon>Bacteria</taxon>
        <taxon>Bacillati</taxon>
        <taxon>Bacillota</taxon>
        <taxon>Erysipelotrichia</taxon>
        <taxon>Erysipelotrichales</taxon>
        <taxon>Erysipelotrichaceae</taxon>
        <taxon>Solobacterium</taxon>
    </lineage>
</organism>
<accession>A0A412PD06</accession>
<name>A0A412PD06_9FIRM</name>
<reference evidence="2 3" key="1">
    <citation type="submission" date="2018-08" db="EMBL/GenBank/DDBJ databases">
        <title>A genome reference for cultivated species of the human gut microbiota.</title>
        <authorList>
            <person name="Zou Y."/>
            <person name="Xue W."/>
            <person name="Luo G."/>
        </authorList>
    </citation>
    <scope>NUCLEOTIDE SEQUENCE [LARGE SCALE GENOMIC DNA]</scope>
    <source>
        <strain evidence="2 3">AF18-46</strain>
    </source>
</reference>
<protein>
    <recommendedName>
        <fullName evidence="4">DUF4884 domain-containing protein</fullName>
    </recommendedName>
</protein>
<sequence>MRKLLAIVLVLCCALMTGCKSTSADRIVTDNVKYYTESVTNVNGRSVVLVFYEKDDVLYYKALVSPEEEKFDYVDHYPTKWTKISINDN</sequence>
<feature type="chain" id="PRO_5039342641" description="DUF4884 domain-containing protein" evidence="1">
    <location>
        <begin position="25"/>
        <end position="89"/>
    </location>
</feature>
<evidence type="ECO:0000256" key="1">
    <source>
        <dbReference type="SAM" id="SignalP"/>
    </source>
</evidence>
<dbReference type="RefSeq" id="WP_006526131.1">
    <property type="nucleotide sequence ID" value="NZ_CABJCF010000003.1"/>
</dbReference>
<evidence type="ECO:0000313" key="3">
    <source>
        <dbReference type="Proteomes" id="UP000284731"/>
    </source>
</evidence>
<evidence type="ECO:0000313" key="2">
    <source>
        <dbReference type="EMBL" id="RGT55082.1"/>
    </source>
</evidence>
<dbReference type="AlphaFoldDB" id="A0A412PD06"/>
<comment type="caution">
    <text evidence="2">The sequence shown here is derived from an EMBL/GenBank/DDBJ whole genome shotgun (WGS) entry which is preliminary data.</text>
</comment>
<dbReference type="EMBL" id="QRWX01000003">
    <property type="protein sequence ID" value="RGT55082.1"/>
    <property type="molecule type" value="Genomic_DNA"/>
</dbReference>